<comment type="caution">
    <text evidence="2">The sequence shown here is derived from an EMBL/GenBank/DDBJ whole genome shotgun (WGS) entry which is preliminary data.</text>
</comment>
<dbReference type="InterPro" id="IPR019557">
    <property type="entry name" value="AminoTfrase-like_pln_mobile"/>
</dbReference>
<name>A0A445C4M7_ARAHY</name>
<proteinExistence type="predicted"/>
<dbReference type="PANTHER" id="PTHR46033">
    <property type="entry name" value="PROTEIN MAIN-LIKE 2"/>
    <property type="match status" value="1"/>
</dbReference>
<dbReference type="Pfam" id="PF10536">
    <property type="entry name" value="PMD"/>
    <property type="match status" value="1"/>
</dbReference>
<evidence type="ECO:0000313" key="3">
    <source>
        <dbReference type="Proteomes" id="UP000289738"/>
    </source>
</evidence>
<keyword evidence="3" id="KW-1185">Reference proteome</keyword>
<organism evidence="2 3">
    <name type="scientific">Arachis hypogaea</name>
    <name type="common">Peanut</name>
    <dbReference type="NCBI Taxonomy" id="3818"/>
    <lineage>
        <taxon>Eukaryota</taxon>
        <taxon>Viridiplantae</taxon>
        <taxon>Streptophyta</taxon>
        <taxon>Embryophyta</taxon>
        <taxon>Tracheophyta</taxon>
        <taxon>Spermatophyta</taxon>
        <taxon>Magnoliopsida</taxon>
        <taxon>eudicotyledons</taxon>
        <taxon>Gunneridae</taxon>
        <taxon>Pentapetalae</taxon>
        <taxon>rosids</taxon>
        <taxon>fabids</taxon>
        <taxon>Fabales</taxon>
        <taxon>Fabaceae</taxon>
        <taxon>Papilionoideae</taxon>
        <taxon>50 kb inversion clade</taxon>
        <taxon>dalbergioids sensu lato</taxon>
        <taxon>Dalbergieae</taxon>
        <taxon>Pterocarpus clade</taxon>
        <taxon>Arachis</taxon>
    </lineage>
</organism>
<evidence type="ECO:0000259" key="1">
    <source>
        <dbReference type="Pfam" id="PF10536"/>
    </source>
</evidence>
<gene>
    <name evidence="2" type="ORF">Ahy_A07g031677</name>
</gene>
<dbReference type="AlphaFoldDB" id="A0A445C4M7"/>
<dbReference type="EMBL" id="SDMP01000007">
    <property type="protein sequence ID" value="RYR45907.1"/>
    <property type="molecule type" value="Genomic_DNA"/>
</dbReference>
<accession>A0A445C4M7</accession>
<evidence type="ECO:0000313" key="2">
    <source>
        <dbReference type="EMBL" id="RYR45907.1"/>
    </source>
</evidence>
<dbReference type="GO" id="GO:0010073">
    <property type="term" value="P:meristem maintenance"/>
    <property type="evidence" value="ECO:0007669"/>
    <property type="project" value="InterPro"/>
</dbReference>
<sequence>MEDEWRLYRLDGIAHVVGTINEERTQCVYSVRMQQNMSLHDRIIPYLERVGLYHLTRLNVHWFWLDEPLVSAFIERWRLETHTFHMPFEECTITLQDLGLPVDGQAVSGCMTDFHLYIEGARPTWEWFKDLFGKFSPPDNRKLNTVHFTWFGMGDAPICIWSWAIGGSTRR</sequence>
<feature type="domain" description="Aminotransferase-like plant mobile" evidence="1">
    <location>
        <begin position="51"/>
        <end position="110"/>
    </location>
</feature>
<dbReference type="InterPro" id="IPR044824">
    <property type="entry name" value="MAIN-like"/>
</dbReference>
<reference evidence="2 3" key="1">
    <citation type="submission" date="2019-01" db="EMBL/GenBank/DDBJ databases">
        <title>Sequencing of cultivated peanut Arachis hypogaea provides insights into genome evolution and oil improvement.</title>
        <authorList>
            <person name="Chen X."/>
        </authorList>
    </citation>
    <scope>NUCLEOTIDE SEQUENCE [LARGE SCALE GENOMIC DNA]</scope>
    <source>
        <strain evidence="3">cv. Fuhuasheng</strain>
        <tissue evidence="2">Leaves</tissue>
    </source>
</reference>
<dbReference type="PANTHER" id="PTHR46033:SF1">
    <property type="entry name" value="PROTEIN MAIN-LIKE 2"/>
    <property type="match status" value="1"/>
</dbReference>
<protein>
    <recommendedName>
        <fullName evidence="1">Aminotransferase-like plant mobile domain-containing protein</fullName>
    </recommendedName>
</protein>
<dbReference type="Proteomes" id="UP000289738">
    <property type="component" value="Chromosome A07"/>
</dbReference>